<dbReference type="GeneID" id="138929409"/>
<sequence>MATTPARPQPSQTAQAPADEEKQPPSDQGPPPLVPLQVATTLPRPLPSQATPASANGEKQPPSDQEPPPVAPLRTARVAPVWAHRRFGPLRMATTPPGPRPSQTAQAPADEEKQLAWDQGPPPLVPLRVTTTLPRPLPYQATQAPANGEKQPPSDQEPPPLAPLRAAVEGFEQMANETGINHRRRPLLDESATMAEDHSTARSLPRRSSDRAPDTLRCSRGVTGSST</sequence>
<gene>
    <name evidence="3" type="primary">LOC138929409</name>
</gene>
<organism evidence="2 3">
    <name type="scientific">Drosophila kikkawai</name>
    <name type="common">Fruit fly</name>
    <dbReference type="NCBI Taxonomy" id="30033"/>
    <lineage>
        <taxon>Eukaryota</taxon>
        <taxon>Metazoa</taxon>
        <taxon>Ecdysozoa</taxon>
        <taxon>Arthropoda</taxon>
        <taxon>Hexapoda</taxon>
        <taxon>Insecta</taxon>
        <taxon>Pterygota</taxon>
        <taxon>Neoptera</taxon>
        <taxon>Endopterygota</taxon>
        <taxon>Diptera</taxon>
        <taxon>Brachycera</taxon>
        <taxon>Muscomorpha</taxon>
        <taxon>Ephydroidea</taxon>
        <taxon>Drosophilidae</taxon>
        <taxon>Drosophila</taxon>
        <taxon>Sophophora</taxon>
    </lineage>
</organism>
<evidence type="ECO:0000313" key="3">
    <source>
        <dbReference type="RefSeq" id="XP_070144944.1"/>
    </source>
</evidence>
<keyword evidence="2" id="KW-1185">Reference proteome</keyword>
<evidence type="ECO:0000313" key="2">
    <source>
        <dbReference type="Proteomes" id="UP001652661"/>
    </source>
</evidence>
<feature type="region of interest" description="Disordered" evidence="1">
    <location>
        <begin position="1"/>
        <end position="227"/>
    </location>
</feature>
<dbReference type="Proteomes" id="UP001652661">
    <property type="component" value="Unplaced"/>
</dbReference>
<proteinExistence type="predicted"/>
<protein>
    <recommendedName>
        <fullName evidence="4">Vegetative cell wall protein gp1-like</fullName>
    </recommendedName>
</protein>
<reference evidence="3" key="1">
    <citation type="submission" date="2025-08" db="UniProtKB">
        <authorList>
            <consortium name="RefSeq"/>
        </authorList>
    </citation>
    <scope>IDENTIFICATION</scope>
    <source>
        <strain evidence="3">14028-0561.14</strain>
        <tissue evidence="3">Whole fly</tissue>
    </source>
</reference>
<dbReference type="RefSeq" id="XP_070144944.1">
    <property type="nucleotide sequence ID" value="XM_070288843.1"/>
</dbReference>
<name>A0ABM4GQE2_DROKI</name>
<accession>A0ABM4GQE2</accession>
<evidence type="ECO:0000256" key="1">
    <source>
        <dbReference type="SAM" id="MobiDB-lite"/>
    </source>
</evidence>
<evidence type="ECO:0008006" key="4">
    <source>
        <dbReference type="Google" id="ProtNLM"/>
    </source>
</evidence>